<evidence type="ECO:0000256" key="4">
    <source>
        <dbReference type="ARBA" id="ARBA00022630"/>
    </source>
</evidence>
<dbReference type="Gene3D" id="3.50.50.60">
    <property type="entry name" value="FAD/NAD(P)-binding domain"/>
    <property type="match status" value="2"/>
</dbReference>
<evidence type="ECO:0000256" key="9">
    <source>
        <dbReference type="ARBA" id="ARBA00023284"/>
    </source>
</evidence>
<evidence type="ECO:0000256" key="14">
    <source>
        <dbReference type="RuleBase" id="RU003692"/>
    </source>
</evidence>
<dbReference type="Pfam" id="PF02852">
    <property type="entry name" value="Pyr_redox_dim"/>
    <property type="match status" value="1"/>
</dbReference>
<feature type="binding site" evidence="12">
    <location>
        <position position="50"/>
    </location>
    <ligand>
        <name>FAD</name>
        <dbReference type="ChEBI" id="CHEBI:57692"/>
    </ligand>
</feature>
<evidence type="ECO:0000256" key="1">
    <source>
        <dbReference type="ARBA" id="ARBA00007532"/>
    </source>
</evidence>
<keyword evidence="8" id="KW-1015">Disulfide bond</keyword>
<dbReference type="GO" id="GO:0006103">
    <property type="term" value="P:2-oxoglutarate metabolic process"/>
    <property type="evidence" value="ECO:0007669"/>
    <property type="project" value="TreeGrafter"/>
</dbReference>
<dbReference type="PRINTS" id="PR00411">
    <property type="entry name" value="PNDRDTASEI"/>
</dbReference>
<evidence type="ECO:0000256" key="5">
    <source>
        <dbReference type="ARBA" id="ARBA00022827"/>
    </source>
</evidence>
<evidence type="ECO:0000256" key="8">
    <source>
        <dbReference type="ARBA" id="ARBA00023157"/>
    </source>
</evidence>
<dbReference type="SUPFAM" id="SSF55424">
    <property type="entry name" value="FAD/NAD-linked reductases, dimerisation (C-terminal) domain"/>
    <property type="match status" value="1"/>
</dbReference>
<dbReference type="InterPro" id="IPR016156">
    <property type="entry name" value="FAD/NAD-linked_Rdtase_dimer_sf"/>
</dbReference>
<dbReference type="PANTHER" id="PTHR22912:SF151">
    <property type="entry name" value="DIHYDROLIPOYL DEHYDROGENASE, MITOCHONDRIAL"/>
    <property type="match status" value="1"/>
</dbReference>
<dbReference type="Gene3D" id="3.30.390.30">
    <property type="match status" value="1"/>
</dbReference>
<dbReference type="PRINTS" id="PR00368">
    <property type="entry name" value="FADPNR"/>
</dbReference>
<dbReference type="NCBIfam" id="TIGR01350">
    <property type="entry name" value="lipoamide_DH"/>
    <property type="match status" value="1"/>
</dbReference>
<feature type="binding site" evidence="12">
    <location>
        <begin position="141"/>
        <end position="143"/>
    </location>
    <ligand>
        <name>FAD</name>
        <dbReference type="ChEBI" id="CHEBI:57692"/>
    </ligand>
</feature>
<feature type="binding site" evidence="12">
    <location>
        <position position="269"/>
    </location>
    <ligand>
        <name>NAD(+)</name>
        <dbReference type="ChEBI" id="CHEBI:57540"/>
    </ligand>
</feature>
<keyword evidence="7 12" id="KW-0520">NAD</keyword>
<dbReference type="InterPro" id="IPR050151">
    <property type="entry name" value="Class-I_Pyr_Nuc-Dis_Oxidored"/>
</dbReference>
<reference evidence="17" key="1">
    <citation type="submission" date="2019-11" db="EMBL/GenBank/DDBJ databases">
        <authorList>
            <person name="Feng L."/>
        </authorList>
    </citation>
    <scope>NUCLEOTIDE SEQUENCE</scope>
    <source>
        <strain evidence="17">AundefinedLFYP135</strain>
    </source>
</reference>
<proteinExistence type="inferred from homology"/>
<dbReference type="InterPro" id="IPR004099">
    <property type="entry name" value="Pyr_nucl-diS_OxRdtase_dimer"/>
</dbReference>
<feature type="active site" description="Proton acceptor" evidence="11">
    <location>
        <position position="441"/>
    </location>
</feature>
<evidence type="ECO:0000256" key="12">
    <source>
        <dbReference type="PIRSR" id="PIRSR000350-3"/>
    </source>
</evidence>
<evidence type="ECO:0000256" key="10">
    <source>
        <dbReference type="ARBA" id="ARBA00049187"/>
    </source>
</evidence>
<protein>
    <recommendedName>
        <fullName evidence="3 14">Dihydrolipoyl dehydrogenase</fullName>
        <ecNumber evidence="2 14">1.8.1.4</ecNumber>
    </recommendedName>
</protein>
<comment type="cofactor">
    <cofactor evidence="12 14">
        <name>FAD</name>
        <dbReference type="ChEBI" id="CHEBI:57692"/>
    </cofactor>
    <text evidence="12 14">Binds 1 FAD per subunit.</text>
</comment>
<feature type="binding site" evidence="12">
    <location>
        <position position="202"/>
    </location>
    <ligand>
        <name>NAD(+)</name>
        <dbReference type="ChEBI" id="CHEBI:57540"/>
    </ligand>
</feature>
<organism evidence="17">
    <name type="scientific">uncultured Anaerotruncus sp</name>
    <dbReference type="NCBI Taxonomy" id="905011"/>
    <lineage>
        <taxon>Bacteria</taxon>
        <taxon>Bacillati</taxon>
        <taxon>Bacillota</taxon>
        <taxon>Clostridia</taxon>
        <taxon>Eubacteriales</taxon>
        <taxon>Oscillospiraceae</taxon>
        <taxon>Anaerotruncus</taxon>
        <taxon>environmental samples</taxon>
    </lineage>
</organism>
<keyword evidence="4 14" id="KW-0285">Flavoprotein</keyword>
<evidence type="ECO:0000256" key="11">
    <source>
        <dbReference type="PIRSR" id="PIRSR000350-2"/>
    </source>
</evidence>
<dbReference type="InterPro" id="IPR012999">
    <property type="entry name" value="Pyr_OxRdtase_I_AS"/>
</dbReference>
<dbReference type="EMBL" id="CACRSL010000003">
    <property type="protein sequence ID" value="VYT10794.1"/>
    <property type="molecule type" value="Genomic_DNA"/>
</dbReference>
<gene>
    <name evidence="17" type="primary">pdhD</name>
    <name evidence="17" type="ORF">AULFYP135_01672</name>
</gene>
<dbReference type="PROSITE" id="PS00076">
    <property type="entry name" value="PYRIDINE_REDOX_1"/>
    <property type="match status" value="1"/>
</dbReference>
<feature type="binding site" evidence="12">
    <location>
        <begin position="179"/>
        <end position="186"/>
    </location>
    <ligand>
        <name>NAD(+)</name>
        <dbReference type="ChEBI" id="CHEBI:57540"/>
    </ligand>
</feature>
<feature type="domain" description="Pyridine nucleotide-disulphide oxidoreductase dimerisation" evidence="15">
    <location>
        <begin position="343"/>
        <end position="451"/>
    </location>
</feature>
<dbReference type="InterPro" id="IPR036188">
    <property type="entry name" value="FAD/NAD-bd_sf"/>
</dbReference>
<dbReference type="Pfam" id="PF07992">
    <property type="entry name" value="Pyr_redox_2"/>
    <property type="match status" value="1"/>
</dbReference>
<accession>A0A6N2TXS8</accession>
<evidence type="ECO:0000256" key="7">
    <source>
        <dbReference type="ARBA" id="ARBA00023027"/>
    </source>
</evidence>
<dbReference type="PANTHER" id="PTHR22912">
    <property type="entry name" value="DISULFIDE OXIDOREDUCTASE"/>
    <property type="match status" value="1"/>
</dbReference>
<evidence type="ECO:0000259" key="15">
    <source>
        <dbReference type="Pfam" id="PF02852"/>
    </source>
</evidence>
<comment type="similarity">
    <text evidence="1 14">Belongs to the class-I pyridine nucleotide-disulfide oxidoreductase family.</text>
</comment>
<comment type="miscellaneous">
    <text evidence="14">The active site is a redox-active disulfide bond.</text>
</comment>
<keyword evidence="12" id="KW-0547">Nucleotide-binding</keyword>
<keyword evidence="9 14" id="KW-0676">Redox-active center</keyword>
<name>A0A6N2TXS8_9FIRM</name>
<keyword evidence="5 12" id="KW-0274">FAD</keyword>
<evidence type="ECO:0000256" key="3">
    <source>
        <dbReference type="ARBA" id="ARBA00016961"/>
    </source>
</evidence>
<dbReference type="InterPro" id="IPR006258">
    <property type="entry name" value="Lipoamide_DH"/>
</dbReference>
<evidence type="ECO:0000313" key="17">
    <source>
        <dbReference type="EMBL" id="VYT10794.1"/>
    </source>
</evidence>
<feature type="disulfide bond" description="Redox-active" evidence="13">
    <location>
        <begin position="41"/>
        <end position="46"/>
    </location>
</feature>
<feature type="binding site" evidence="12">
    <location>
        <position position="113"/>
    </location>
    <ligand>
        <name>FAD</name>
        <dbReference type="ChEBI" id="CHEBI:57692"/>
    </ligand>
</feature>
<dbReference type="EC" id="1.8.1.4" evidence="2 14"/>
<comment type="catalytic activity">
    <reaction evidence="10 14">
        <text>N(6)-[(R)-dihydrolipoyl]-L-lysyl-[protein] + NAD(+) = N(6)-[(R)-lipoyl]-L-lysyl-[protein] + NADH + H(+)</text>
        <dbReference type="Rhea" id="RHEA:15045"/>
        <dbReference type="Rhea" id="RHEA-COMP:10474"/>
        <dbReference type="Rhea" id="RHEA-COMP:10475"/>
        <dbReference type="ChEBI" id="CHEBI:15378"/>
        <dbReference type="ChEBI" id="CHEBI:57540"/>
        <dbReference type="ChEBI" id="CHEBI:57945"/>
        <dbReference type="ChEBI" id="CHEBI:83099"/>
        <dbReference type="ChEBI" id="CHEBI:83100"/>
        <dbReference type="EC" id="1.8.1.4"/>
    </reaction>
</comment>
<dbReference type="SUPFAM" id="SSF51905">
    <property type="entry name" value="FAD/NAD(P)-binding domain"/>
    <property type="match status" value="1"/>
</dbReference>
<dbReference type="PIRSF" id="PIRSF000350">
    <property type="entry name" value="Mercury_reductase_MerA"/>
    <property type="match status" value="1"/>
</dbReference>
<dbReference type="InterPro" id="IPR023753">
    <property type="entry name" value="FAD/NAD-binding_dom"/>
</dbReference>
<dbReference type="FunFam" id="3.30.390.30:FF:000001">
    <property type="entry name" value="Dihydrolipoyl dehydrogenase"/>
    <property type="match status" value="1"/>
</dbReference>
<dbReference type="InterPro" id="IPR001100">
    <property type="entry name" value="Pyr_nuc-diS_OxRdtase"/>
</dbReference>
<evidence type="ECO:0000256" key="6">
    <source>
        <dbReference type="ARBA" id="ARBA00023002"/>
    </source>
</evidence>
<dbReference type="GO" id="GO:0005737">
    <property type="term" value="C:cytoplasm"/>
    <property type="evidence" value="ECO:0007669"/>
    <property type="project" value="UniProtKB-ARBA"/>
</dbReference>
<feature type="binding site" evidence="12">
    <location>
        <position position="309"/>
    </location>
    <ligand>
        <name>FAD</name>
        <dbReference type="ChEBI" id="CHEBI:57692"/>
    </ligand>
</feature>
<evidence type="ECO:0000256" key="2">
    <source>
        <dbReference type="ARBA" id="ARBA00012608"/>
    </source>
</evidence>
<feature type="domain" description="FAD/NAD(P)-binding" evidence="16">
    <location>
        <begin position="4"/>
        <end position="324"/>
    </location>
</feature>
<evidence type="ECO:0000256" key="13">
    <source>
        <dbReference type="PIRSR" id="PIRSR000350-4"/>
    </source>
</evidence>
<keyword evidence="6 14" id="KW-0560">Oxidoreductase</keyword>
<dbReference type="AlphaFoldDB" id="A0A6N2TXS8"/>
<dbReference type="GO" id="GO:0004148">
    <property type="term" value="F:dihydrolipoyl dehydrogenase (NADH) activity"/>
    <property type="evidence" value="ECO:0007669"/>
    <property type="project" value="UniProtKB-EC"/>
</dbReference>
<evidence type="ECO:0000259" key="16">
    <source>
        <dbReference type="Pfam" id="PF07992"/>
    </source>
</evidence>
<sequence length="467" mass="49887">MNEYQLIVIGAGPGGYEAAIRAAQLGLTTALVENRQVGGTCLNRGCIPTKALLHAAALYRGVQEFESVGLCAQGVSFDIQKVHDRKNQVIEQLRSGIEQLIKANKIDLYQGTGTLTGPHSVTVATGEGPVELAGENILVATGSKPSRPPIPGLDLPHVGTSDEFLFLEDKLYENLIIIGGGVIGVEFASVYQSFGCKVTIVEAMDRILPPMDREISQNLAMILKKRGVAIHTGAMVERLEETPEGIACHFTQKGKEQVVTADGVLVAIGRRPNTDGLFAEGFSVEMERGRIVTDEAFRTNVPSIRAIGDVTAKIQLAHMASAQGLTAVELIAGKEPSICLTAVPGCVYTDPEIATVGLTEEECKEKGIAVHKGKYIMSGNGKSIIEQADRGFIKLLFDEKTDVLLGAHLMCCRATDLISELSTAIVNKLTSKELSSVIRPHPTFTEAVTEAVESAHGMAIHLAPAKK</sequence>
<dbReference type="GO" id="GO:0050660">
    <property type="term" value="F:flavin adenine dinucleotide binding"/>
    <property type="evidence" value="ECO:0007669"/>
    <property type="project" value="InterPro"/>
</dbReference>